<dbReference type="InterPro" id="IPR036426">
    <property type="entry name" value="Bulb-type_lectin_dom_sf"/>
</dbReference>
<keyword evidence="13" id="KW-1015">Disulfide bond</keyword>
<dbReference type="PROSITE" id="PS50927">
    <property type="entry name" value="BULB_LECTIN"/>
    <property type="match status" value="1"/>
</dbReference>
<evidence type="ECO:0000313" key="24">
    <source>
        <dbReference type="EMBL" id="KAG9452561.1"/>
    </source>
</evidence>
<keyword evidence="9 18" id="KW-0418">Kinase</keyword>
<dbReference type="SMART" id="SM00108">
    <property type="entry name" value="B_lectin"/>
    <property type="match status" value="1"/>
</dbReference>
<dbReference type="InterPro" id="IPR001480">
    <property type="entry name" value="Bulb-type_lectin_dom"/>
</dbReference>
<dbReference type="GO" id="GO:0016020">
    <property type="term" value="C:membrane"/>
    <property type="evidence" value="ECO:0007669"/>
    <property type="project" value="UniProtKB-SubCell"/>
</dbReference>
<evidence type="ECO:0000256" key="1">
    <source>
        <dbReference type="ARBA" id="ARBA00004479"/>
    </source>
</evidence>
<evidence type="ECO:0000259" key="23">
    <source>
        <dbReference type="PROSITE" id="PS50927"/>
    </source>
</evidence>
<feature type="signal peptide" evidence="21">
    <location>
        <begin position="1"/>
        <end position="23"/>
    </location>
</feature>
<evidence type="ECO:0000256" key="11">
    <source>
        <dbReference type="ARBA" id="ARBA00022989"/>
    </source>
</evidence>
<dbReference type="PROSITE" id="PS50011">
    <property type="entry name" value="PROTEIN_KINASE_DOM"/>
    <property type="match status" value="1"/>
</dbReference>
<name>A0AAV7EXC6_ARIFI</name>
<evidence type="ECO:0000256" key="9">
    <source>
        <dbReference type="ARBA" id="ARBA00022777"/>
    </source>
</evidence>
<dbReference type="Gene3D" id="1.10.510.10">
    <property type="entry name" value="Transferase(Phosphotransferase) domain 1"/>
    <property type="match status" value="1"/>
</dbReference>
<dbReference type="AlphaFoldDB" id="A0AAV7EXC6"/>
<protein>
    <recommendedName>
        <fullName evidence="18">Receptor-like serine/threonine-protein kinase</fullName>
        <ecNumber evidence="18">2.7.11.1</ecNumber>
    </recommendedName>
</protein>
<evidence type="ECO:0000256" key="12">
    <source>
        <dbReference type="ARBA" id="ARBA00023136"/>
    </source>
</evidence>
<dbReference type="PROSITE" id="PS00108">
    <property type="entry name" value="PROTEIN_KINASE_ST"/>
    <property type="match status" value="1"/>
</dbReference>
<evidence type="ECO:0000256" key="2">
    <source>
        <dbReference type="ARBA" id="ARBA00022527"/>
    </source>
</evidence>
<dbReference type="CDD" id="cd00028">
    <property type="entry name" value="B_lectin"/>
    <property type="match status" value="1"/>
</dbReference>
<keyword evidence="3" id="KW-0245">EGF-like domain</keyword>
<keyword evidence="8 18" id="KW-0547">Nucleotide-binding</keyword>
<keyword evidence="12 20" id="KW-0472">Membrane</keyword>
<dbReference type="PANTHER" id="PTHR47976:SF108">
    <property type="entry name" value="G-TYPE LECTIN S-RECEPTOR-LIKE SERINE_THREONINE-PROTEIN KINASE LECRK1"/>
    <property type="match status" value="1"/>
</dbReference>
<evidence type="ECO:0000256" key="10">
    <source>
        <dbReference type="ARBA" id="ARBA00022840"/>
    </source>
</evidence>
<dbReference type="InterPro" id="IPR000719">
    <property type="entry name" value="Prot_kinase_dom"/>
</dbReference>
<dbReference type="EC" id="2.7.11.1" evidence="18"/>
<dbReference type="Proteomes" id="UP000825729">
    <property type="component" value="Unassembled WGS sequence"/>
</dbReference>
<organism evidence="24 25">
    <name type="scientific">Aristolochia fimbriata</name>
    <name type="common">White veined hardy Dutchman's pipe vine</name>
    <dbReference type="NCBI Taxonomy" id="158543"/>
    <lineage>
        <taxon>Eukaryota</taxon>
        <taxon>Viridiplantae</taxon>
        <taxon>Streptophyta</taxon>
        <taxon>Embryophyta</taxon>
        <taxon>Tracheophyta</taxon>
        <taxon>Spermatophyta</taxon>
        <taxon>Magnoliopsida</taxon>
        <taxon>Magnoliidae</taxon>
        <taxon>Piperales</taxon>
        <taxon>Aristolochiaceae</taxon>
        <taxon>Aristolochia</taxon>
    </lineage>
</organism>
<comment type="caution">
    <text evidence="24">The sequence shown here is derived from an EMBL/GenBank/DDBJ whole genome shotgun (WGS) entry which is preliminary data.</text>
</comment>
<evidence type="ECO:0000256" key="15">
    <source>
        <dbReference type="ARBA" id="ARBA00023180"/>
    </source>
</evidence>
<dbReference type="GO" id="GO:0004674">
    <property type="term" value="F:protein serine/threonine kinase activity"/>
    <property type="evidence" value="ECO:0007669"/>
    <property type="project" value="UniProtKB-KW"/>
</dbReference>
<evidence type="ECO:0000313" key="25">
    <source>
        <dbReference type="Proteomes" id="UP000825729"/>
    </source>
</evidence>
<accession>A0AAV7EXC6</accession>
<evidence type="ECO:0000256" key="19">
    <source>
        <dbReference type="PROSITE-ProRule" id="PRU10141"/>
    </source>
</evidence>
<dbReference type="InterPro" id="IPR017441">
    <property type="entry name" value="Protein_kinase_ATP_BS"/>
</dbReference>
<evidence type="ECO:0000256" key="21">
    <source>
        <dbReference type="SAM" id="SignalP"/>
    </source>
</evidence>
<dbReference type="GO" id="GO:0005524">
    <property type="term" value="F:ATP binding"/>
    <property type="evidence" value="ECO:0007669"/>
    <property type="project" value="UniProtKB-UniRule"/>
</dbReference>
<comment type="catalytic activity">
    <reaction evidence="17 18">
        <text>L-seryl-[protein] + ATP = O-phospho-L-seryl-[protein] + ADP + H(+)</text>
        <dbReference type="Rhea" id="RHEA:17989"/>
        <dbReference type="Rhea" id="RHEA-COMP:9863"/>
        <dbReference type="Rhea" id="RHEA-COMP:11604"/>
        <dbReference type="ChEBI" id="CHEBI:15378"/>
        <dbReference type="ChEBI" id="CHEBI:29999"/>
        <dbReference type="ChEBI" id="CHEBI:30616"/>
        <dbReference type="ChEBI" id="CHEBI:83421"/>
        <dbReference type="ChEBI" id="CHEBI:456216"/>
        <dbReference type="EC" id="2.7.11.1"/>
    </reaction>
</comment>
<keyword evidence="5 20" id="KW-0812">Transmembrane</keyword>
<dbReference type="FunFam" id="1.10.510.10:FF:000237">
    <property type="entry name" value="G-type lectin S-receptor-like serine/threonine-protein kinase"/>
    <property type="match status" value="1"/>
</dbReference>
<keyword evidence="15" id="KW-0325">Glycoprotein</keyword>
<dbReference type="SUPFAM" id="SSF51110">
    <property type="entry name" value="alpha-D-mannose-specific plant lectins"/>
    <property type="match status" value="1"/>
</dbReference>
<keyword evidence="4 18" id="KW-0808">Transferase</keyword>
<evidence type="ECO:0000256" key="5">
    <source>
        <dbReference type="ARBA" id="ARBA00022692"/>
    </source>
</evidence>
<dbReference type="Pfam" id="PF00069">
    <property type="entry name" value="Pkinase"/>
    <property type="match status" value="1"/>
</dbReference>
<feature type="domain" description="Bulb-type lectin" evidence="23">
    <location>
        <begin position="29"/>
        <end position="149"/>
    </location>
</feature>
<evidence type="ECO:0000256" key="18">
    <source>
        <dbReference type="PIRNR" id="PIRNR000641"/>
    </source>
</evidence>
<dbReference type="PANTHER" id="PTHR47976">
    <property type="entry name" value="G-TYPE LECTIN S-RECEPTOR-LIKE SERINE/THREONINE-PROTEIN KINASE SD2-5"/>
    <property type="match status" value="1"/>
</dbReference>
<comment type="subcellular location">
    <subcellularLocation>
        <location evidence="1">Membrane</location>
        <topology evidence="1">Single-pass type I membrane protein</topology>
    </subcellularLocation>
</comment>
<dbReference type="InterPro" id="IPR011009">
    <property type="entry name" value="Kinase-like_dom_sf"/>
</dbReference>
<evidence type="ECO:0000256" key="16">
    <source>
        <dbReference type="ARBA" id="ARBA00047899"/>
    </source>
</evidence>
<dbReference type="FunFam" id="2.90.10.30:FF:000001">
    <property type="entry name" value="Serine/threonine-protein kinase"/>
    <property type="match status" value="1"/>
</dbReference>
<sequence>MFPHLSLLFSTLAFVSVLLSANAQPHRNISLSSSVSAGSPNASWVSPSGDFAVGFRPLDGAPTLFLLAVWFDKIPDKTVVWSANGVDPVRSGSKFELTSGGDLILTDDRGREVWKRYPANGAADYAAILDTGNFVLVNNASDYGWETFAEPTDTILPTQTLGTASRLTSHRTESNFSEGRFVLQLQENGNLALSPISNRDQTYGGLWYSDTVNSGYQLVFPRSGIVYLQLNNGSRLNFSSSPSPGDVYQRATLGFDGVFRQLVHPKSATNDGGLPRSWTTVSHLPDDICTGSRRIETGSGVCGFNSYCRLDNDWSPSCLCPPRYSYLDSGDTFGGCKQDFVPDSCGSSGGGYKNGSFEIAEIANADWPLSDYEHYTSVDEGICRQACLGDCECGVAIFRGGECWKKKLPLSNGRIGGSIGGKALVKVGMINSTTLFPDNPGTKSGKSKETVEIISWVLLGCSGALFLLSATLLWFFFLVRKKPEQSPPKTDPSGANLVTFTYREIEEMTSGFREVLGVGASGTVYKGIMPRTFNNGCTKSVAVKKLDKLAKEKDQEFKNELRAVAKVHHKNLVPLLGLCDEGPHRLLVYEFMSNGSLSNHLFADPKPSWHRRVQIAFGVGRGLLYLHEECQNQIMIHCDIKPQNVLLDDSFVPRISDFGLAKMLNPNQTRTTTNMRGTRGYVAPEWFKRTPITAKVDVYSFGVLLLEIICCRRSVEHETEEGEPAILTFWAFDCYKGGRLEALVEDDEEALQDGKRLERMLMVAIWCIQEEPSLRPTMRKATQMLEGAVEVPLPPDPSSFMSELT</sequence>
<dbReference type="GO" id="GO:0030246">
    <property type="term" value="F:carbohydrate binding"/>
    <property type="evidence" value="ECO:0007669"/>
    <property type="project" value="UniProtKB-KW"/>
</dbReference>
<dbReference type="Gene3D" id="3.30.200.20">
    <property type="entry name" value="Phosphorylase Kinase, domain 1"/>
    <property type="match status" value="1"/>
</dbReference>
<dbReference type="Gene3D" id="2.90.10.10">
    <property type="entry name" value="Bulb-type lectin domain"/>
    <property type="match status" value="1"/>
</dbReference>
<evidence type="ECO:0000256" key="8">
    <source>
        <dbReference type="ARBA" id="ARBA00022741"/>
    </source>
</evidence>
<feature type="domain" description="Protein kinase" evidence="22">
    <location>
        <begin position="510"/>
        <end position="789"/>
    </location>
</feature>
<dbReference type="PIRSF" id="PIRSF000641">
    <property type="entry name" value="SRK"/>
    <property type="match status" value="1"/>
</dbReference>
<keyword evidence="10 18" id="KW-0067">ATP-binding</keyword>
<evidence type="ECO:0000256" key="7">
    <source>
        <dbReference type="ARBA" id="ARBA00022734"/>
    </source>
</evidence>
<feature type="chain" id="PRO_5043428779" description="Receptor-like serine/threonine-protein kinase" evidence="21">
    <location>
        <begin position="24"/>
        <end position="805"/>
    </location>
</feature>
<keyword evidence="11 20" id="KW-1133">Transmembrane helix</keyword>
<dbReference type="Pfam" id="PF01453">
    <property type="entry name" value="B_lectin"/>
    <property type="match status" value="1"/>
</dbReference>
<keyword evidence="14" id="KW-0675">Receptor</keyword>
<evidence type="ECO:0000256" key="3">
    <source>
        <dbReference type="ARBA" id="ARBA00022536"/>
    </source>
</evidence>
<dbReference type="InterPro" id="IPR051343">
    <property type="entry name" value="G-type_lectin_kinases/EP1-like"/>
</dbReference>
<dbReference type="SUPFAM" id="SSF56112">
    <property type="entry name" value="Protein kinase-like (PK-like)"/>
    <property type="match status" value="1"/>
</dbReference>
<feature type="transmembrane region" description="Helical" evidence="20">
    <location>
        <begin position="453"/>
        <end position="479"/>
    </location>
</feature>
<keyword evidence="7" id="KW-0430">Lectin</keyword>
<dbReference type="CDD" id="cd01098">
    <property type="entry name" value="PAN_AP_plant"/>
    <property type="match status" value="1"/>
</dbReference>
<evidence type="ECO:0000256" key="14">
    <source>
        <dbReference type="ARBA" id="ARBA00023170"/>
    </source>
</evidence>
<gene>
    <name evidence="24" type="ORF">H6P81_005465</name>
</gene>
<dbReference type="InterPro" id="IPR024171">
    <property type="entry name" value="SRK-like_kinase"/>
</dbReference>
<dbReference type="EMBL" id="JAINDJ010000003">
    <property type="protein sequence ID" value="KAG9452561.1"/>
    <property type="molecule type" value="Genomic_DNA"/>
</dbReference>
<dbReference type="PROSITE" id="PS00107">
    <property type="entry name" value="PROTEIN_KINASE_ATP"/>
    <property type="match status" value="1"/>
</dbReference>
<evidence type="ECO:0000256" key="17">
    <source>
        <dbReference type="ARBA" id="ARBA00048679"/>
    </source>
</evidence>
<feature type="binding site" evidence="19">
    <location>
        <position position="545"/>
    </location>
    <ligand>
        <name>ATP</name>
        <dbReference type="ChEBI" id="CHEBI:30616"/>
    </ligand>
</feature>
<dbReference type="Gene3D" id="2.90.10.30">
    <property type="match status" value="1"/>
</dbReference>
<evidence type="ECO:0000256" key="13">
    <source>
        <dbReference type="ARBA" id="ARBA00023157"/>
    </source>
</evidence>
<proteinExistence type="inferred from homology"/>
<comment type="catalytic activity">
    <reaction evidence="16 18">
        <text>L-threonyl-[protein] + ATP = O-phospho-L-threonyl-[protein] + ADP + H(+)</text>
        <dbReference type="Rhea" id="RHEA:46608"/>
        <dbReference type="Rhea" id="RHEA-COMP:11060"/>
        <dbReference type="Rhea" id="RHEA-COMP:11605"/>
        <dbReference type="ChEBI" id="CHEBI:15378"/>
        <dbReference type="ChEBI" id="CHEBI:30013"/>
        <dbReference type="ChEBI" id="CHEBI:30616"/>
        <dbReference type="ChEBI" id="CHEBI:61977"/>
        <dbReference type="ChEBI" id="CHEBI:456216"/>
        <dbReference type="EC" id="2.7.11.1"/>
    </reaction>
</comment>
<dbReference type="FunFam" id="2.90.10.10:FF:000013">
    <property type="entry name" value="G-type lectin S-receptor-like serine/threonine-protein kinase LECRK1"/>
    <property type="match status" value="1"/>
</dbReference>
<evidence type="ECO:0000256" key="4">
    <source>
        <dbReference type="ARBA" id="ARBA00022679"/>
    </source>
</evidence>
<keyword evidence="6 21" id="KW-0732">Signal</keyword>
<reference evidence="24 25" key="1">
    <citation type="submission" date="2021-07" db="EMBL/GenBank/DDBJ databases">
        <title>The Aristolochia fimbriata genome: insights into angiosperm evolution, floral development and chemical biosynthesis.</title>
        <authorList>
            <person name="Jiao Y."/>
        </authorList>
    </citation>
    <scope>NUCLEOTIDE SEQUENCE [LARGE SCALE GENOMIC DNA]</scope>
    <source>
        <strain evidence="24">IBCAS-2021</strain>
        <tissue evidence="24">Leaf</tissue>
    </source>
</reference>
<evidence type="ECO:0000256" key="6">
    <source>
        <dbReference type="ARBA" id="ARBA00022729"/>
    </source>
</evidence>
<dbReference type="FunFam" id="3.30.200.20:FF:000059">
    <property type="entry name" value="S-receptor-like serine/threonine-protein kinase"/>
    <property type="match status" value="1"/>
</dbReference>
<evidence type="ECO:0000256" key="20">
    <source>
        <dbReference type="SAM" id="Phobius"/>
    </source>
</evidence>
<dbReference type="SMART" id="SM00220">
    <property type="entry name" value="S_TKc"/>
    <property type="match status" value="1"/>
</dbReference>
<evidence type="ECO:0000259" key="22">
    <source>
        <dbReference type="PROSITE" id="PS50011"/>
    </source>
</evidence>
<keyword evidence="2 18" id="KW-0723">Serine/threonine-protein kinase</keyword>
<comment type="similarity">
    <text evidence="18">Belongs to the protein kinase superfamily. Ser/Thr protein kinase family.</text>
</comment>
<keyword evidence="25" id="KW-1185">Reference proteome</keyword>
<dbReference type="InterPro" id="IPR008271">
    <property type="entry name" value="Ser/Thr_kinase_AS"/>
</dbReference>